<accession>A0A1N7RLH9</accession>
<dbReference type="NCBIfam" id="TIGR03561">
    <property type="entry name" value="organ_hyd_perox"/>
    <property type="match status" value="1"/>
</dbReference>
<organism evidence="3 4">
    <name type="scientific">Paraburkholderia piptadeniae</name>
    <dbReference type="NCBI Taxonomy" id="1701573"/>
    <lineage>
        <taxon>Bacteria</taxon>
        <taxon>Pseudomonadati</taxon>
        <taxon>Pseudomonadota</taxon>
        <taxon>Betaproteobacteria</taxon>
        <taxon>Burkholderiales</taxon>
        <taxon>Burkholderiaceae</taxon>
        <taxon>Paraburkholderia</taxon>
    </lineage>
</organism>
<gene>
    <name evidence="3" type="ORF">BN2476_70090</name>
</gene>
<comment type="similarity">
    <text evidence="1">Belongs to the OsmC/Ohr family.</text>
</comment>
<dbReference type="InterPro" id="IPR036102">
    <property type="entry name" value="OsmC/Ohrsf"/>
</dbReference>
<dbReference type="Proteomes" id="UP000195569">
    <property type="component" value="Unassembled WGS sequence"/>
</dbReference>
<evidence type="ECO:0000313" key="4">
    <source>
        <dbReference type="Proteomes" id="UP000195569"/>
    </source>
</evidence>
<name>A0A1N7RLH9_9BURK</name>
<reference evidence="3" key="1">
    <citation type="submission" date="2016-12" db="EMBL/GenBank/DDBJ databases">
        <authorList>
            <person name="Moulin L."/>
        </authorList>
    </citation>
    <scope>NUCLEOTIDE SEQUENCE [LARGE SCALE GENOMIC DNA]</scope>
    <source>
        <strain evidence="3">STM 7183</strain>
    </source>
</reference>
<sequence length="237" mass="25498">MSHVRTARNSQFAIRHSRLVRRGGFAATYTPIREVNEDRCDTQHRTHRQQGRRDKRQSQLERMTRALTALHPPPLTLLDKYSGKYAQTLYSATVSVTGGDAGHGRASGIVRSDDGNLALELRLPEALGGPGGGANPEQLFAAAYAACFHCALSLLAARVCVPIAGASVEVTVGFSRDPVDGLFLLAANTCIRLPGVERTLAEQLVHDTERLCPYTKMARQGIGNVVVLAPADGADEA</sequence>
<feature type="region of interest" description="Disordered" evidence="2">
    <location>
        <begin position="37"/>
        <end position="60"/>
    </location>
</feature>
<dbReference type="EMBL" id="CYGY02000007">
    <property type="protein sequence ID" value="SIT35952.1"/>
    <property type="molecule type" value="Genomic_DNA"/>
</dbReference>
<keyword evidence="4" id="KW-1185">Reference proteome</keyword>
<dbReference type="PANTHER" id="PTHR33797">
    <property type="entry name" value="ORGANIC HYDROPEROXIDE RESISTANCE PROTEIN-LIKE"/>
    <property type="match status" value="1"/>
</dbReference>
<dbReference type="InterPro" id="IPR003718">
    <property type="entry name" value="OsmC/Ohr_fam"/>
</dbReference>
<proteinExistence type="inferred from homology"/>
<evidence type="ECO:0000256" key="2">
    <source>
        <dbReference type="SAM" id="MobiDB-lite"/>
    </source>
</evidence>
<feature type="compositionally biased region" description="Basic residues" evidence="2">
    <location>
        <begin position="45"/>
        <end position="55"/>
    </location>
</feature>
<evidence type="ECO:0000256" key="1">
    <source>
        <dbReference type="ARBA" id="ARBA00007378"/>
    </source>
</evidence>
<dbReference type="Pfam" id="PF02566">
    <property type="entry name" value="OsmC"/>
    <property type="match status" value="1"/>
</dbReference>
<dbReference type="Gene3D" id="3.30.300.20">
    <property type="match status" value="1"/>
</dbReference>
<dbReference type="SUPFAM" id="SSF82784">
    <property type="entry name" value="OsmC-like"/>
    <property type="match status" value="1"/>
</dbReference>
<comment type="caution">
    <text evidence="3">The sequence shown here is derived from an EMBL/GenBank/DDBJ whole genome shotgun (WGS) entry which is preliminary data.</text>
</comment>
<dbReference type="InterPro" id="IPR019953">
    <property type="entry name" value="OHR"/>
</dbReference>
<dbReference type="InterPro" id="IPR015946">
    <property type="entry name" value="KH_dom-like_a/b"/>
</dbReference>
<protein>
    <submittedName>
        <fullName evidence="3">OsmC family protein (Modular protein)</fullName>
    </submittedName>
</protein>
<dbReference type="AlphaFoldDB" id="A0A1N7RLH9"/>
<dbReference type="GO" id="GO:0006979">
    <property type="term" value="P:response to oxidative stress"/>
    <property type="evidence" value="ECO:0007669"/>
    <property type="project" value="InterPro"/>
</dbReference>
<dbReference type="PANTHER" id="PTHR33797:SF2">
    <property type="entry name" value="ORGANIC HYDROPEROXIDE RESISTANCE PROTEIN-LIKE"/>
    <property type="match status" value="1"/>
</dbReference>
<evidence type="ECO:0000313" key="3">
    <source>
        <dbReference type="EMBL" id="SIT35952.1"/>
    </source>
</evidence>
<dbReference type="Gene3D" id="2.20.25.10">
    <property type="match status" value="1"/>
</dbReference>